<feature type="compositionally biased region" description="Polar residues" evidence="1">
    <location>
        <begin position="106"/>
        <end position="143"/>
    </location>
</feature>
<dbReference type="Proteomes" id="UP001233999">
    <property type="component" value="Unassembled WGS sequence"/>
</dbReference>
<feature type="chain" id="PRO_5042076513" evidence="3">
    <location>
        <begin position="24"/>
        <end position="348"/>
    </location>
</feature>
<organism evidence="4 5">
    <name type="scientific">Diploptera punctata</name>
    <name type="common">Pacific beetle cockroach</name>
    <dbReference type="NCBI Taxonomy" id="6984"/>
    <lineage>
        <taxon>Eukaryota</taxon>
        <taxon>Metazoa</taxon>
        <taxon>Ecdysozoa</taxon>
        <taxon>Arthropoda</taxon>
        <taxon>Hexapoda</taxon>
        <taxon>Insecta</taxon>
        <taxon>Pterygota</taxon>
        <taxon>Neoptera</taxon>
        <taxon>Polyneoptera</taxon>
        <taxon>Dictyoptera</taxon>
        <taxon>Blattodea</taxon>
        <taxon>Blaberoidea</taxon>
        <taxon>Blaberidae</taxon>
        <taxon>Diplopterinae</taxon>
        <taxon>Diploptera</taxon>
    </lineage>
</organism>
<evidence type="ECO:0000313" key="5">
    <source>
        <dbReference type="Proteomes" id="UP001233999"/>
    </source>
</evidence>
<protein>
    <submittedName>
        <fullName evidence="4">Uncharacterized protein</fullName>
    </submittedName>
</protein>
<comment type="caution">
    <text evidence="4">The sequence shown here is derived from an EMBL/GenBank/DDBJ whole genome shotgun (WGS) entry which is preliminary data.</text>
</comment>
<keyword evidence="5" id="KW-1185">Reference proteome</keyword>
<dbReference type="AlphaFoldDB" id="A0AAD8ERS3"/>
<evidence type="ECO:0000256" key="3">
    <source>
        <dbReference type="SAM" id="SignalP"/>
    </source>
</evidence>
<keyword evidence="3" id="KW-0732">Signal</keyword>
<sequence>MQKLLRNVIAACFLVCYSQCVLTVNDTTEIIPSKVENHLINNDTELHNLFSITKNISNSNITLSNSSLAASKIDEVSRVEHEKLLVPIMEGGDNVKIEHNLKPSTVSDVFNQSNTTPEIQKGNTDNSSSPLETSTSINIQNALPGNGNSGKISPRKGVEEPGKIVPRKGVGIPNEEHTSSDESLEHRSSSMDENEFANIERICACCHDILLDNESCNECCRIFMPPFDINMSNTTNETTIDDIIKDRTEMMKLSVDRNKKPLVTTDIAYDTKKNMTFREQQLAGNKDTENRTNYVVPVVAIIFTMPLIIIFVIILYKKGSEFWDRRHYRRMDFLIDGMYNEHKSPYQI</sequence>
<evidence type="ECO:0000256" key="2">
    <source>
        <dbReference type="SAM" id="Phobius"/>
    </source>
</evidence>
<evidence type="ECO:0000313" key="4">
    <source>
        <dbReference type="EMBL" id="KAJ9599669.1"/>
    </source>
</evidence>
<evidence type="ECO:0000256" key="1">
    <source>
        <dbReference type="SAM" id="MobiDB-lite"/>
    </source>
</evidence>
<proteinExistence type="predicted"/>
<reference evidence="4" key="1">
    <citation type="journal article" date="2023" name="IScience">
        <title>Live-bearing cockroach genome reveals convergent evolutionary mechanisms linked to viviparity in insects and beyond.</title>
        <authorList>
            <person name="Fouks B."/>
            <person name="Harrison M.C."/>
            <person name="Mikhailova A.A."/>
            <person name="Marchal E."/>
            <person name="English S."/>
            <person name="Carruthers M."/>
            <person name="Jennings E.C."/>
            <person name="Chiamaka E.L."/>
            <person name="Frigard R.A."/>
            <person name="Pippel M."/>
            <person name="Attardo G.M."/>
            <person name="Benoit J.B."/>
            <person name="Bornberg-Bauer E."/>
            <person name="Tobe S.S."/>
        </authorList>
    </citation>
    <scope>NUCLEOTIDE SEQUENCE</scope>
    <source>
        <strain evidence="4">Stay&amp;Tobe</strain>
    </source>
</reference>
<accession>A0AAD8ERS3</accession>
<gene>
    <name evidence="4" type="ORF">L9F63_026481</name>
</gene>
<keyword evidence="2" id="KW-0472">Membrane</keyword>
<feature type="signal peptide" evidence="3">
    <location>
        <begin position="1"/>
        <end position="23"/>
    </location>
</feature>
<feature type="compositionally biased region" description="Basic and acidic residues" evidence="1">
    <location>
        <begin position="174"/>
        <end position="190"/>
    </location>
</feature>
<keyword evidence="2" id="KW-0812">Transmembrane</keyword>
<reference evidence="4" key="2">
    <citation type="submission" date="2023-05" db="EMBL/GenBank/DDBJ databases">
        <authorList>
            <person name="Fouks B."/>
        </authorList>
    </citation>
    <scope>NUCLEOTIDE SEQUENCE</scope>
    <source>
        <strain evidence="4">Stay&amp;Tobe</strain>
        <tissue evidence="4">Testes</tissue>
    </source>
</reference>
<feature type="transmembrane region" description="Helical" evidence="2">
    <location>
        <begin position="294"/>
        <end position="316"/>
    </location>
</feature>
<dbReference type="EMBL" id="JASPKZ010000714">
    <property type="protein sequence ID" value="KAJ9599669.1"/>
    <property type="molecule type" value="Genomic_DNA"/>
</dbReference>
<name>A0AAD8ERS3_DIPPU</name>
<keyword evidence="2" id="KW-1133">Transmembrane helix</keyword>
<feature type="region of interest" description="Disordered" evidence="1">
    <location>
        <begin position="106"/>
        <end position="190"/>
    </location>
</feature>